<dbReference type="CDD" id="cd13585">
    <property type="entry name" value="PBP2_TMBP_like"/>
    <property type="match status" value="1"/>
</dbReference>
<evidence type="ECO:0000256" key="2">
    <source>
        <dbReference type="ARBA" id="ARBA00022448"/>
    </source>
</evidence>
<keyword evidence="7" id="KW-0449">Lipoprotein</keyword>
<keyword evidence="6" id="KW-0564">Palmitate</keyword>
<keyword evidence="2" id="KW-0813">Transport</keyword>
<dbReference type="AlphaFoldDB" id="A0AB33AJH9"/>
<feature type="signal peptide" evidence="8">
    <location>
        <begin position="1"/>
        <end position="20"/>
    </location>
</feature>
<dbReference type="PANTHER" id="PTHR43649:SF33">
    <property type="entry name" value="POLYGALACTURONAN_RHAMNOGALACTURONAN-BINDING PROTEIN YTCQ"/>
    <property type="match status" value="1"/>
</dbReference>
<evidence type="ECO:0000256" key="7">
    <source>
        <dbReference type="ARBA" id="ARBA00023288"/>
    </source>
</evidence>
<evidence type="ECO:0000256" key="5">
    <source>
        <dbReference type="ARBA" id="ARBA00023136"/>
    </source>
</evidence>
<evidence type="ECO:0000256" key="1">
    <source>
        <dbReference type="ARBA" id="ARBA00008520"/>
    </source>
</evidence>
<sequence length="448" mass="49626">MRRRLLKTLMVSLSAGLLLTGCGNSKPEVGSIKGYDKGEEYLSIWVHSIEDTDEGQAYKESVNTFNKKYNGKYFADIEFIPRNDSGGGYSDKINASVMSGGLPDVLTVDGPNIAAYAENGIIQPLAKLSNKEKSAYLDSIIAQGTYDNKLYALGAVESSVGLYYNKDILAEAGVSVPDANHPWTWSEFLEVLKKVQPICEEKGGYPLDMTFPTGETTIYFYAPFFWSNGGDFVDKSGLKVDGIFNSKENLETVNYFKQILANGYMSKVAISNLFESGRAAFKIDGAWEVNSVYTSYEQLNLGVAPYVVSDNWDGGRYTPTGSWAFAASKTTKNIKGATELVKWMSGAESGERLWDKTKSFPSTYEAYNHISTFSEDANYAALYNQLKDYGHPRSITPVYPQVSDRVQAVLEDSVLSGADAKEELNHAVDKIDAKLKRYVLEEKENEKE</sequence>
<dbReference type="InterPro" id="IPR006059">
    <property type="entry name" value="SBP"/>
</dbReference>
<protein>
    <submittedName>
        <fullName evidence="9">ABC transporter substrate-binding protein-sugar transport</fullName>
    </submittedName>
</protein>
<evidence type="ECO:0000256" key="6">
    <source>
        <dbReference type="ARBA" id="ARBA00023139"/>
    </source>
</evidence>
<comment type="similarity">
    <text evidence="1">Belongs to the bacterial solute-binding protein 1 family.</text>
</comment>
<name>A0AB33AJH9_9STRE</name>
<keyword evidence="10" id="KW-1185">Reference proteome</keyword>
<dbReference type="SUPFAM" id="SSF53850">
    <property type="entry name" value="Periplasmic binding protein-like II"/>
    <property type="match status" value="1"/>
</dbReference>
<evidence type="ECO:0000313" key="9">
    <source>
        <dbReference type="EMBL" id="AGS04694.1"/>
    </source>
</evidence>
<dbReference type="KEGG" id="slu:KE3_0106"/>
<dbReference type="Proteomes" id="UP000015268">
    <property type="component" value="Chromosome"/>
</dbReference>
<dbReference type="InterPro" id="IPR006061">
    <property type="entry name" value="SBP_1_CS"/>
</dbReference>
<dbReference type="InterPro" id="IPR050490">
    <property type="entry name" value="Bact_solute-bd_prot1"/>
</dbReference>
<evidence type="ECO:0000256" key="3">
    <source>
        <dbReference type="ARBA" id="ARBA00022475"/>
    </source>
</evidence>
<organism evidence="9 10">
    <name type="scientific">Streptococcus lutetiensis 033</name>
    <dbReference type="NCBI Taxonomy" id="1076934"/>
    <lineage>
        <taxon>Bacteria</taxon>
        <taxon>Bacillati</taxon>
        <taxon>Bacillota</taxon>
        <taxon>Bacilli</taxon>
        <taxon>Lactobacillales</taxon>
        <taxon>Streptococcaceae</taxon>
        <taxon>Streptococcus</taxon>
    </lineage>
</organism>
<keyword evidence="5" id="KW-0472">Membrane</keyword>
<accession>A0AB33AJH9</accession>
<reference evidence="9 10" key="1">
    <citation type="journal article" date="2013" name="BMC Microbiol.">
        <title>Dynamics of fecal microbial communities in children with diarrhea of unknown etiology and genomic analysis of associated Streptococcus lutetiensis.</title>
        <authorList>
            <person name="Jin D."/>
            <person name="Chen C."/>
            <person name="Li L."/>
            <person name="Lu S."/>
            <person name="Li Z."/>
            <person name="Zhou Z."/>
            <person name="Jing H."/>
            <person name="Xu Y."/>
            <person name="Du P."/>
            <person name="Wang H."/>
            <person name="Xiong Y."/>
            <person name="Zheng H."/>
            <person name="Bai X."/>
            <person name="Sun H."/>
            <person name="Wang L."/>
            <person name="Ye C."/>
            <person name="Gottschalk M."/>
            <person name="Xu J."/>
        </authorList>
    </citation>
    <scope>NUCLEOTIDE SEQUENCE [LARGE SCALE GENOMIC DNA]</scope>
    <source>
        <strain evidence="9 10">033</strain>
    </source>
</reference>
<evidence type="ECO:0000256" key="4">
    <source>
        <dbReference type="ARBA" id="ARBA00022729"/>
    </source>
</evidence>
<dbReference type="Pfam" id="PF01547">
    <property type="entry name" value="SBP_bac_1"/>
    <property type="match status" value="1"/>
</dbReference>
<dbReference type="EMBL" id="CP003025">
    <property type="protein sequence ID" value="AGS04694.1"/>
    <property type="molecule type" value="Genomic_DNA"/>
</dbReference>
<dbReference type="RefSeq" id="WP_020916037.1">
    <property type="nucleotide sequence ID" value="NC_021900.1"/>
</dbReference>
<dbReference type="PANTHER" id="PTHR43649">
    <property type="entry name" value="ARABINOSE-BINDING PROTEIN-RELATED"/>
    <property type="match status" value="1"/>
</dbReference>
<keyword evidence="3" id="KW-1003">Cell membrane</keyword>
<keyword evidence="4 8" id="KW-0732">Signal</keyword>
<dbReference type="GO" id="GO:0055085">
    <property type="term" value="P:transmembrane transport"/>
    <property type="evidence" value="ECO:0007669"/>
    <property type="project" value="InterPro"/>
</dbReference>
<dbReference type="Gene3D" id="3.40.190.10">
    <property type="entry name" value="Periplasmic binding protein-like II"/>
    <property type="match status" value="1"/>
</dbReference>
<evidence type="ECO:0000313" key="10">
    <source>
        <dbReference type="Proteomes" id="UP000015268"/>
    </source>
</evidence>
<proteinExistence type="inferred from homology"/>
<gene>
    <name evidence="9" type="ORF">KE3_0106</name>
</gene>
<dbReference type="PROSITE" id="PS01037">
    <property type="entry name" value="SBP_BACTERIAL_1"/>
    <property type="match status" value="1"/>
</dbReference>
<dbReference type="PROSITE" id="PS51257">
    <property type="entry name" value="PROKAR_LIPOPROTEIN"/>
    <property type="match status" value="1"/>
</dbReference>
<feature type="chain" id="PRO_5044188854" evidence="8">
    <location>
        <begin position="21"/>
        <end position="448"/>
    </location>
</feature>
<evidence type="ECO:0000256" key="8">
    <source>
        <dbReference type="SAM" id="SignalP"/>
    </source>
</evidence>